<organism evidence="2 3">
    <name type="scientific">Turnera subulata</name>
    <dbReference type="NCBI Taxonomy" id="218843"/>
    <lineage>
        <taxon>Eukaryota</taxon>
        <taxon>Viridiplantae</taxon>
        <taxon>Streptophyta</taxon>
        <taxon>Embryophyta</taxon>
        <taxon>Tracheophyta</taxon>
        <taxon>Spermatophyta</taxon>
        <taxon>Magnoliopsida</taxon>
        <taxon>eudicotyledons</taxon>
        <taxon>Gunneridae</taxon>
        <taxon>Pentapetalae</taxon>
        <taxon>rosids</taxon>
        <taxon>fabids</taxon>
        <taxon>Malpighiales</taxon>
        <taxon>Passifloraceae</taxon>
        <taxon>Turnera</taxon>
    </lineage>
</organism>
<evidence type="ECO:0000256" key="1">
    <source>
        <dbReference type="SAM" id="MobiDB-lite"/>
    </source>
</evidence>
<reference evidence="2" key="1">
    <citation type="submission" date="2022-02" db="EMBL/GenBank/DDBJ databases">
        <authorList>
            <person name="Henning P.M."/>
            <person name="McCubbin A.G."/>
            <person name="Shore J.S."/>
        </authorList>
    </citation>
    <scope>NUCLEOTIDE SEQUENCE</scope>
    <source>
        <strain evidence="2">F60SS</strain>
        <tissue evidence="2">Leaves</tissue>
    </source>
</reference>
<evidence type="ECO:0000313" key="2">
    <source>
        <dbReference type="EMBL" id="KAJ4840998.1"/>
    </source>
</evidence>
<accession>A0A9Q0G0L4</accession>
<evidence type="ECO:0000313" key="3">
    <source>
        <dbReference type="Proteomes" id="UP001141552"/>
    </source>
</evidence>
<dbReference type="EMBL" id="JAKUCV010002906">
    <property type="protein sequence ID" value="KAJ4840998.1"/>
    <property type="molecule type" value="Genomic_DNA"/>
</dbReference>
<reference evidence="2" key="2">
    <citation type="journal article" date="2023" name="Plants (Basel)">
        <title>Annotation of the Turnera subulata (Passifloraceae) Draft Genome Reveals the S-Locus Evolved after the Divergence of Turneroideae from Passifloroideae in a Stepwise Manner.</title>
        <authorList>
            <person name="Henning P.M."/>
            <person name="Roalson E.H."/>
            <person name="Mir W."/>
            <person name="McCubbin A.G."/>
            <person name="Shore J.S."/>
        </authorList>
    </citation>
    <scope>NUCLEOTIDE SEQUENCE</scope>
    <source>
        <strain evidence="2">F60SS</strain>
    </source>
</reference>
<dbReference type="Proteomes" id="UP001141552">
    <property type="component" value="Unassembled WGS sequence"/>
</dbReference>
<comment type="caution">
    <text evidence="2">The sequence shown here is derived from an EMBL/GenBank/DDBJ whole genome shotgun (WGS) entry which is preliminary data.</text>
</comment>
<keyword evidence="3" id="KW-1185">Reference proteome</keyword>
<protein>
    <submittedName>
        <fullName evidence="2">Uncharacterized protein</fullName>
    </submittedName>
</protein>
<gene>
    <name evidence="2" type="ORF">Tsubulata_018690</name>
</gene>
<dbReference type="AlphaFoldDB" id="A0A9Q0G0L4"/>
<name>A0A9Q0G0L4_9ROSI</name>
<proteinExistence type="predicted"/>
<sequence length="63" mass="7155">MPQKTGENDPREKEKKPKLWDSTENKATNNSINRSYRSPLSPSICNCKCWLSSCYEADSNGES</sequence>
<feature type="compositionally biased region" description="Polar residues" evidence="1">
    <location>
        <begin position="25"/>
        <end position="42"/>
    </location>
</feature>
<feature type="compositionally biased region" description="Basic and acidic residues" evidence="1">
    <location>
        <begin position="1"/>
        <end position="24"/>
    </location>
</feature>
<feature type="region of interest" description="Disordered" evidence="1">
    <location>
        <begin position="1"/>
        <end position="42"/>
    </location>
</feature>